<evidence type="ECO:0000313" key="1">
    <source>
        <dbReference type="EMBL" id="MFD1224464.1"/>
    </source>
</evidence>
<sequence>MARQASSVPFGYMPEDERKAKRGTVWVYDSFETFGEQQMAALVHMAEEKTVARLVFYPLHEETLKRMGDREAAPYFRRVEELEALLERLPSETETVIERFEGKRKKYTPADTAFRYLADKYPGPHFIWVTQDMANKLASFESFEPWIKKVRLWIDMPAGASPSELHPRLQTTDHRWDAVQ</sequence>
<comment type="caution">
    <text evidence="1">The sequence shown here is derived from an EMBL/GenBank/DDBJ whole genome shotgun (WGS) entry which is preliminary data.</text>
</comment>
<reference evidence="2" key="1">
    <citation type="journal article" date="2019" name="Int. J. Syst. Evol. Microbiol.">
        <title>The Global Catalogue of Microorganisms (GCM) 10K type strain sequencing project: providing services to taxonomists for standard genome sequencing and annotation.</title>
        <authorList>
            <consortium name="The Broad Institute Genomics Platform"/>
            <consortium name="The Broad Institute Genome Sequencing Center for Infectious Disease"/>
            <person name="Wu L."/>
            <person name="Ma J."/>
        </authorList>
    </citation>
    <scope>NUCLEOTIDE SEQUENCE [LARGE SCALE GENOMIC DNA]</scope>
    <source>
        <strain evidence="2">CCUG 53270</strain>
    </source>
</reference>
<proteinExistence type="predicted"/>
<keyword evidence="2" id="KW-1185">Reference proteome</keyword>
<dbReference type="EMBL" id="JBHTLU010000045">
    <property type="protein sequence ID" value="MFD1224464.1"/>
    <property type="molecule type" value="Genomic_DNA"/>
</dbReference>
<accession>A0ABW3UY37</accession>
<evidence type="ECO:0000313" key="2">
    <source>
        <dbReference type="Proteomes" id="UP001597180"/>
    </source>
</evidence>
<organism evidence="1 2">
    <name type="scientific">Paenibacillus vulneris</name>
    <dbReference type="NCBI Taxonomy" id="1133364"/>
    <lineage>
        <taxon>Bacteria</taxon>
        <taxon>Bacillati</taxon>
        <taxon>Bacillota</taxon>
        <taxon>Bacilli</taxon>
        <taxon>Bacillales</taxon>
        <taxon>Paenibacillaceae</taxon>
        <taxon>Paenibacillus</taxon>
    </lineage>
</organism>
<name>A0ABW3UY37_9BACL</name>
<gene>
    <name evidence="1" type="ORF">ACFQ4B_30590</name>
</gene>
<dbReference type="Proteomes" id="UP001597180">
    <property type="component" value="Unassembled WGS sequence"/>
</dbReference>
<dbReference type="RefSeq" id="WP_345586456.1">
    <property type="nucleotide sequence ID" value="NZ_BAABJG010000004.1"/>
</dbReference>
<protein>
    <submittedName>
        <fullName evidence="1">Uncharacterized protein</fullName>
    </submittedName>
</protein>